<accession>A0A0S4QPP5</accession>
<organism evidence="1 2">
    <name type="scientific">Parafrankia irregularis</name>
    <dbReference type="NCBI Taxonomy" id="795642"/>
    <lineage>
        <taxon>Bacteria</taxon>
        <taxon>Bacillati</taxon>
        <taxon>Actinomycetota</taxon>
        <taxon>Actinomycetes</taxon>
        <taxon>Frankiales</taxon>
        <taxon>Frankiaceae</taxon>
        <taxon>Parafrankia</taxon>
    </lineage>
</organism>
<reference evidence="2" key="1">
    <citation type="submission" date="2015-11" db="EMBL/GenBank/DDBJ databases">
        <authorList>
            <person name="Varghese N."/>
        </authorList>
    </citation>
    <scope>NUCLEOTIDE SEQUENCE [LARGE SCALE GENOMIC DNA]</scope>
    <source>
        <strain evidence="2">DSM 45899</strain>
    </source>
</reference>
<dbReference type="EMBL" id="FAOZ01000010">
    <property type="protein sequence ID" value="CUU57087.1"/>
    <property type="molecule type" value="Genomic_DNA"/>
</dbReference>
<sequence length="115" mass="12983">MTTPPMTALLPAEFADLEPFAAKWCLPTEHERYHTRLASTMDEMQALYDAAKPRVEGAMVYLEKLPFDALPEDAVNLLHLLYSTIEVSFPVEVWRQPRVPDTGSASFDCFVEPVP</sequence>
<gene>
    <name evidence="1" type="ORF">Ga0074812_110102</name>
</gene>
<evidence type="ECO:0000313" key="2">
    <source>
        <dbReference type="Proteomes" id="UP000198802"/>
    </source>
</evidence>
<name>A0A0S4QPP5_9ACTN</name>
<evidence type="ECO:0000313" key="1">
    <source>
        <dbReference type="EMBL" id="CUU57087.1"/>
    </source>
</evidence>
<proteinExistence type="predicted"/>
<protein>
    <recommendedName>
        <fullName evidence="3">Xaa-Pro dipeptidase</fullName>
    </recommendedName>
</protein>
<dbReference type="AlphaFoldDB" id="A0A0S4QPP5"/>
<keyword evidence="2" id="KW-1185">Reference proteome</keyword>
<evidence type="ECO:0008006" key="3">
    <source>
        <dbReference type="Google" id="ProtNLM"/>
    </source>
</evidence>
<dbReference type="Proteomes" id="UP000198802">
    <property type="component" value="Unassembled WGS sequence"/>
</dbReference>